<dbReference type="EMBL" id="OU015566">
    <property type="protein sequence ID" value="CAG5103308.1"/>
    <property type="molecule type" value="Genomic_DNA"/>
</dbReference>
<reference evidence="2 3" key="1">
    <citation type="submission" date="2021-04" db="EMBL/GenBank/DDBJ databases">
        <authorList>
            <person name="Bliznina A."/>
        </authorList>
    </citation>
    <scope>NUCLEOTIDE SEQUENCE [LARGE SCALE GENOMIC DNA]</scope>
</reference>
<keyword evidence="3" id="KW-1185">Reference proteome</keyword>
<name>A0ABN7SPY1_OIKDI</name>
<sequence>MDSSHDIDAIITDREAAEIHTNGLPLRMIIGKIVVGLYLFGIAVMVVVDLFSYCLLRDRSDSYAKQEEKEDVFFAKRYNMNAFVSRKGSLRRDQKTTIDSKTLTLESKAKHQSFLNPKRLSLHSI</sequence>
<feature type="transmembrane region" description="Helical" evidence="1">
    <location>
        <begin position="33"/>
        <end position="56"/>
    </location>
</feature>
<keyword evidence="1" id="KW-0812">Transmembrane</keyword>
<dbReference type="Proteomes" id="UP001158576">
    <property type="component" value="Chromosome 1"/>
</dbReference>
<proteinExistence type="predicted"/>
<protein>
    <submittedName>
        <fullName evidence="2">Oidioi.mRNA.OKI2018_I69.chr1.g711.t1.cds</fullName>
    </submittedName>
</protein>
<evidence type="ECO:0000313" key="3">
    <source>
        <dbReference type="Proteomes" id="UP001158576"/>
    </source>
</evidence>
<organism evidence="2 3">
    <name type="scientific">Oikopleura dioica</name>
    <name type="common">Tunicate</name>
    <dbReference type="NCBI Taxonomy" id="34765"/>
    <lineage>
        <taxon>Eukaryota</taxon>
        <taxon>Metazoa</taxon>
        <taxon>Chordata</taxon>
        <taxon>Tunicata</taxon>
        <taxon>Appendicularia</taxon>
        <taxon>Copelata</taxon>
        <taxon>Oikopleuridae</taxon>
        <taxon>Oikopleura</taxon>
    </lineage>
</organism>
<accession>A0ABN7SPY1</accession>
<gene>
    <name evidence="2" type="ORF">OKIOD_LOCUS9476</name>
</gene>
<keyword evidence="1" id="KW-0472">Membrane</keyword>
<keyword evidence="1" id="KW-1133">Transmembrane helix</keyword>
<evidence type="ECO:0000256" key="1">
    <source>
        <dbReference type="SAM" id="Phobius"/>
    </source>
</evidence>
<evidence type="ECO:0000313" key="2">
    <source>
        <dbReference type="EMBL" id="CAG5103308.1"/>
    </source>
</evidence>